<evidence type="ECO:0000313" key="8">
    <source>
        <dbReference type="Proteomes" id="UP001211907"/>
    </source>
</evidence>
<accession>A0AAD5SPT0</accession>
<feature type="compositionally biased region" description="Low complexity" evidence="5">
    <location>
        <begin position="570"/>
        <end position="583"/>
    </location>
</feature>
<dbReference type="PANTHER" id="PTHR33572:SF18">
    <property type="entry name" value="SPORE DEVELOPMENT REGULATOR VOSA"/>
    <property type="match status" value="1"/>
</dbReference>
<feature type="compositionally biased region" description="Low complexity" evidence="5">
    <location>
        <begin position="49"/>
        <end position="102"/>
    </location>
</feature>
<organism evidence="7 8">
    <name type="scientific">Physocladia obscura</name>
    <dbReference type="NCBI Taxonomy" id="109957"/>
    <lineage>
        <taxon>Eukaryota</taxon>
        <taxon>Fungi</taxon>
        <taxon>Fungi incertae sedis</taxon>
        <taxon>Chytridiomycota</taxon>
        <taxon>Chytridiomycota incertae sedis</taxon>
        <taxon>Chytridiomycetes</taxon>
        <taxon>Chytridiales</taxon>
        <taxon>Chytriomycetaceae</taxon>
        <taxon>Physocladia</taxon>
    </lineage>
</organism>
<feature type="domain" description="Velvet" evidence="6">
    <location>
        <begin position="135"/>
        <end position="309"/>
    </location>
</feature>
<keyword evidence="4" id="KW-0539">Nucleus</keyword>
<feature type="region of interest" description="Disordered" evidence="5">
    <location>
        <begin position="316"/>
        <end position="382"/>
    </location>
</feature>
<feature type="compositionally biased region" description="Pro residues" evidence="5">
    <location>
        <begin position="521"/>
        <end position="541"/>
    </location>
</feature>
<dbReference type="Proteomes" id="UP001211907">
    <property type="component" value="Unassembled WGS sequence"/>
</dbReference>
<dbReference type="InterPro" id="IPR037525">
    <property type="entry name" value="Velvet_dom"/>
</dbReference>
<dbReference type="PANTHER" id="PTHR33572">
    <property type="entry name" value="SPORE DEVELOPMENT REGULATOR VOSA"/>
    <property type="match status" value="1"/>
</dbReference>
<evidence type="ECO:0000256" key="4">
    <source>
        <dbReference type="ARBA" id="ARBA00023242"/>
    </source>
</evidence>
<dbReference type="AlphaFoldDB" id="A0AAD5SPT0"/>
<feature type="compositionally biased region" description="Low complexity" evidence="5">
    <location>
        <begin position="694"/>
        <end position="705"/>
    </location>
</feature>
<feature type="region of interest" description="Disordered" evidence="5">
    <location>
        <begin position="427"/>
        <end position="487"/>
    </location>
</feature>
<proteinExistence type="predicted"/>
<evidence type="ECO:0000256" key="3">
    <source>
        <dbReference type="ARBA" id="ARBA00023163"/>
    </source>
</evidence>
<sequence length="766" mass="83173">RMKNQNNGAKNIPKNSSSTKNKDAASGAPEQENMKQHELEEDETVGQRQHQLAHAPHAAPAAQPELSSAIESNTSNESIESIKNSSSSSSSSSSRGRSRSSSGTNGLAPALNTASVSAAAESDDARSQQQHKMHPKAHTHRLVIRQQPLHSRMCGFGEKVDRRPVDPPPIIQLEITSAGTPEDIAYLYNPYYFMYASLVSTDNENEIHILHDGKTRSTTGSIVSSLYRLRDLDNKDGAFFVFPDLSVRMEGSYRLKFSLFEIINSAMYYCTSIVSNVFNVYSAKKFPGMEESTFLSKAFAEQGLKIRIRKELRVRSRTAKNQQANGNEVSSDKKKSSLDSDDEEQSDGHSDSTDHVNKKGKKERSSSDGPTNPPNGSAISLQNEIGTKNPEFPYKQLDAAQQPPQQRHANNFNANAQFAHHPRALYHSQYPPAHYPPSSYYPPPPQQYQQYPRPIGGPNGSHAYAPYPADAPHLRPPPADDSYGSRYSGEFSSPALHGYPAGPGYGGYYYGGPYPPHGYYPPGPPQGYYGPPPPASYPIPPQVGRGYPVGPGGPMYARPPANGNYPPPNDASAPSPSTSGNPSSPYPPQPPPPPPQGQYMGYYYPNGPPPHMAGGYPSRPPPPNQPHPWGHAPPPHHPVPGHAVDPNAPSNGAFYPPHLQDGSQGYVSYPPAANGPHAYYQQYGFGESPTRRTAPPAQQEPQQPAYEGLTAVNGAANPPTLNSAATESGKNDGSSRLRAPVSQATENWFEDEEDDDHVRAKLEGNV</sequence>
<feature type="compositionally biased region" description="Polar residues" evidence="5">
    <location>
        <begin position="367"/>
        <end position="382"/>
    </location>
</feature>
<dbReference type="GO" id="GO:0005634">
    <property type="term" value="C:nucleus"/>
    <property type="evidence" value="ECO:0007669"/>
    <property type="project" value="UniProtKB-SubCell"/>
</dbReference>
<protein>
    <recommendedName>
        <fullName evidence="6">Velvet domain-containing protein</fullName>
    </recommendedName>
</protein>
<keyword evidence="3" id="KW-0804">Transcription</keyword>
<evidence type="ECO:0000256" key="2">
    <source>
        <dbReference type="ARBA" id="ARBA00023015"/>
    </source>
</evidence>
<dbReference type="Pfam" id="PF11754">
    <property type="entry name" value="Velvet"/>
    <property type="match status" value="2"/>
</dbReference>
<evidence type="ECO:0000313" key="7">
    <source>
        <dbReference type="EMBL" id="KAJ3092321.1"/>
    </source>
</evidence>
<comment type="subcellular location">
    <subcellularLocation>
        <location evidence="1">Nucleus</location>
    </subcellularLocation>
</comment>
<dbReference type="InterPro" id="IPR021740">
    <property type="entry name" value="Velvet"/>
</dbReference>
<feature type="compositionally biased region" description="Pro residues" evidence="5">
    <location>
        <begin position="433"/>
        <end position="446"/>
    </location>
</feature>
<keyword evidence="2" id="KW-0805">Transcription regulation</keyword>
<feature type="compositionally biased region" description="Pro residues" evidence="5">
    <location>
        <begin position="584"/>
        <end position="596"/>
    </location>
</feature>
<keyword evidence="8" id="KW-1185">Reference proteome</keyword>
<dbReference type="Gene3D" id="2.60.40.3960">
    <property type="entry name" value="Velvet domain"/>
    <property type="match status" value="1"/>
</dbReference>
<gene>
    <name evidence="7" type="ORF">HK100_006966</name>
</gene>
<feature type="non-terminal residue" evidence="7">
    <location>
        <position position="766"/>
    </location>
</feature>
<dbReference type="EMBL" id="JADGJH010003257">
    <property type="protein sequence ID" value="KAJ3092321.1"/>
    <property type="molecule type" value="Genomic_DNA"/>
</dbReference>
<name>A0AAD5SPT0_9FUNG</name>
<dbReference type="InterPro" id="IPR038491">
    <property type="entry name" value="Velvet_dom_sf"/>
</dbReference>
<evidence type="ECO:0000256" key="5">
    <source>
        <dbReference type="SAM" id="MobiDB-lite"/>
    </source>
</evidence>
<feature type="compositionally biased region" description="Polar residues" evidence="5">
    <location>
        <begin position="719"/>
        <end position="728"/>
    </location>
</feature>
<dbReference type="PROSITE" id="PS51821">
    <property type="entry name" value="VELVET"/>
    <property type="match status" value="1"/>
</dbReference>
<feature type="compositionally biased region" description="Polar residues" evidence="5">
    <location>
        <begin position="1"/>
        <end position="19"/>
    </location>
</feature>
<feature type="compositionally biased region" description="Basic residues" evidence="5">
    <location>
        <begin position="129"/>
        <end position="140"/>
    </location>
</feature>
<evidence type="ECO:0000259" key="6">
    <source>
        <dbReference type="PROSITE" id="PS51821"/>
    </source>
</evidence>
<reference evidence="7" key="1">
    <citation type="submission" date="2020-05" db="EMBL/GenBank/DDBJ databases">
        <title>Phylogenomic resolution of chytrid fungi.</title>
        <authorList>
            <person name="Stajich J.E."/>
            <person name="Amses K."/>
            <person name="Simmons R."/>
            <person name="Seto K."/>
            <person name="Myers J."/>
            <person name="Bonds A."/>
            <person name="Quandt C.A."/>
            <person name="Barry K."/>
            <person name="Liu P."/>
            <person name="Grigoriev I."/>
            <person name="Longcore J.E."/>
            <person name="James T.Y."/>
        </authorList>
    </citation>
    <scope>NUCLEOTIDE SEQUENCE</scope>
    <source>
        <strain evidence="7">JEL0513</strain>
    </source>
</reference>
<feature type="compositionally biased region" description="Basic and acidic residues" evidence="5">
    <location>
        <begin position="346"/>
        <end position="357"/>
    </location>
</feature>
<feature type="compositionally biased region" description="Basic and acidic residues" evidence="5">
    <location>
        <begin position="756"/>
        <end position="766"/>
    </location>
</feature>
<feature type="region of interest" description="Disordered" evidence="5">
    <location>
        <begin position="1"/>
        <end position="140"/>
    </location>
</feature>
<feature type="compositionally biased region" description="Pro residues" evidence="5">
    <location>
        <begin position="618"/>
        <end position="638"/>
    </location>
</feature>
<feature type="region of interest" description="Disordered" evidence="5">
    <location>
        <begin position="521"/>
        <end position="766"/>
    </location>
</feature>
<comment type="caution">
    <text evidence="7">The sequence shown here is derived from an EMBL/GenBank/DDBJ whole genome shotgun (WGS) entry which is preliminary data.</text>
</comment>
<evidence type="ECO:0000256" key="1">
    <source>
        <dbReference type="ARBA" id="ARBA00004123"/>
    </source>
</evidence>